<dbReference type="GO" id="GO:0006412">
    <property type="term" value="P:translation"/>
    <property type="evidence" value="ECO:0007669"/>
    <property type="project" value="InterPro"/>
</dbReference>
<keyword evidence="2 4" id="KW-0689">Ribosomal protein</keyword>
<dbReference type="InterPro" id="IPR005823">
    <property type="entry name" value="Ribosomal_uL13_bac-type"/>
</dbReference>
<dbReference type="NCBIfam" id="TIGR01066">
    <property type="entry name" value="rplM_bact"/>
    <property type="match status" value="1"/>
</dbReference>
<gene>
    <name evidence="4" type="primary">rpl13</name>
</gene>
<dbReference type="SUPFAM" id="SSF52161">
    <property type="entry name" value="Ribosomal protein L13"/>
    <property type="match status" value="1"/>
</dbReference>
<accession>A0A4D6WN56</accession>
<evidence type="ECO:0000256" key="3">
    <source>
        <dbReference type="ARBA" id="ARBA00023274"/>
    </source>
</evidence>
<reference evidence="4" key="2">
    <citation type="submission" date="2019-04" db="EMBL/GenBank/DDBJ databases">
        <authorList>
            <person name="Pasella M."/>
        </authorList>
    </citation>
    <scope>NUCLEOTIDE SEQUENCE</scope>
    <source>
        <strain evidence="4">HV6547_3</strain>
    </source>
</reference>
<dbReference type="Pfam" id="PF00572">
    <property type="entry name" value="Ribosomal_L13"/>
    <property type="match status" value="1"/>
</dbReference>
<dbReference type="Gene3D" id="3.90.1180.10">
    <property type="entry name" value="Ribosomal protein L13"/>
    <property type="match status" value="1"/>
</dbReference>
<proteinExistence type="inferred from homology"/>
<dbReference type="PANTHER" id="PTHR11545:SF2">
    <property type="entry name" value="LARGE RIBOSOMAL SUBUNIT PROTEIN UL13M"/>
    <property type="match status" value="1"/>
</dbReference>
<dbReference type="CDD" id="cd00392">
    <property type="entry name" value="Ribosomal_L13"/>
    <property type="match status" value="1"/>
</dbReference>
<dbReference type="PANTHER" id="PTHR11545">
    <property type="entry name" value="RIBOSOMAL PROTEIN L13"/>
    <property type="match status" value="1"/>
</dbReference>
<dbReference type="PIRSF" id="PIRSF002181">
    <property type="entry name" value="Ribosomal_L13"/>
    <property type="match status" value="1"/>
</dbReference>
<keyword evidence="4" id="KW-0934">Plastid</keyword>
<evidence type="ECO:0000256" key="2">
    <source>
        <dbReference type="ARBA" id="ARBA00022980"/>
    </source>
</evidence>
<name>A0A4D6WN56_9FLOR</name>
<keyword evidence="3" id="KW-0687">Ribonucleoprotein</keyword>
<dbReference type="GO" id="GO:0003729">
    <property type="term" value="F:mRNA binding"/>
    <property type="evidence" value="ECO:0007669"/>
    <property type="project" value="TreeGrafter"/>
</dbReference>
<evidence type="ECO:0000313" key="4">
    <source>
        <dbReference type="EMBL" id="QCI05244.1"/>
    </source>
</evidence>
<protein>
    <submittedName>
        <fullName evidence="4">Ribosomal protein L13</fullName>
    </submittedName>
</protein>
<organism evidence="4">
    <name type="scientific">Centroceras clavulatum</name>
    <dbReference type="NCBI Taxonomy" id="159503"/>
    <lineage>
        <taxon>Eukaryota</taxon>
        <taxon>Rhodophyta</taxon>
        <taxon>Florideophyceae</taxon>
        <taxon>Rhodymeniophycidae</taxon>
        <taxon>Ceramiales</taxon>
        <taxon>Ceramiaceae</taxon>
        <taxon>Centroceras</taxon>
    </lineage>
</organism>
<dbReference type="GO" id="GO:0003735">
    <property type="term" value="F:structural constituent of ribosome"/>
    <property type="evidence" value="ECO:0007669"/>
    <property type="project" value="InterPro"/>
</dbReference>
<dbReference type="AlphaFoldDB" id="A0A4D6WN56"/>
<evidence type="ECO:0000256" key="1">
    <source>
        <dbReference type="ARBA" id="ARBA00006227"/>
    </source>
</evidence>
<dbReference type="InterPro" id="IPR005822">
    <property type="entry name" value="Ribosomal_uL13"/>
</dbReference>
<dbReference type="HAMAP" id="MF_01366">
    <property type="entry name" value="Ribosomal_uL13"/>
    <property type="match status" value="1"/>
</dbReference>
<geneLocation type="plastid" evidence="4"/>
<comment type="similarity">
    <text evidence="1">Belongs to the universal ribosomal protein uL13 family.</text>
</comment>
<sequence length="145" mass="17050">MSNNTMYLNTQNSNQKWYIIDAKTKKLGRMSTTIANILKGKYEYNYTPNINHKNYIIVINSKYITVTGQKKIQKLYKRHSGRPGSMKIETFNELQKRIPNRIIEKSVKGMLPKGRLGRQLFTQLKVYEEHQHPHNSQQPKLITID</sequence>
<dbReference type="GO" id="GO:0017148">
    <property type="term" value="P:negative regulation of translation"/>
    <property type="evidence" value="ECO:0007669"/>
    <property type="project" value="TreeGrafter"/>
</dbReference>
<dbReference type="EMBL" id="MK814619">
    <property type="protein sequence ID" value="QCI05244.1"/>
    <property type="molecule type" value="Genomic_DNA"/>
</dbReference>
<dbReference type="GO" id="GO:0022625">
    <property type="term" value="C:cytosolic large ribosomal subunit"/>
    <property type="evidence" value="ECO:0007669"/>
    <property type="project" value="TreeGrafter"/>
</dbReference>
<reference evidence="4" key="1">
    <citation type="journal article" date="2019" name="Mol. Phylogenet. Evol.">
        <title>Morphological evolution and classification of the red algal order Ceramiales inferred using plastid phylogenomics.</title>
        <authorList>
            <person name="Diaz-Tapia P."/>
            <person name="Pasella M.M."/>
            <person name="Verbruggen H."/>
            <person name="Maggs C.A."/>
        </authorList>
    </citation>
    <scope>NUCLEOTIDE SEQUENCE</scope>
    <source>
        <strain evidence="4">HV6547_3</strain>
    </source>
</reference>
<dbReference type="InterPro" id="IPR036899">
    <property type="entry name" value="Ribosomal_uL13_sf"/>
</dbReference>